<gene>
    <name evidence="3" type="primary">CPR30_14</name>
    <name evidence="3" type="ORF">A4A49_31772</name>
</gene>
<evidence type="ECO:0000259" key="2">
    <source>
        <dbReference type="PROSITE" id="PS50181"/>
    </source>
</evidence>
<dbReference type="InterPro" id="IPR013187">
    <property type="entry name" value="F-box-assoc_dom_typ3"/>
</dbReference>
<dbReference type="InterPro" id="IPR001810">
    <property type="entry name" value="F-box_dom"/>
</dbReference>
<reference evidence="3" key="1">
    <citation type="submission" date="2016-11" db="EMBL/GenBank/DDBJ databases">
        <title>The genome of Nicotiana attenuata.</title>
        <authorList>
            <person name="Xu S."/>
            <person name="Brockmoeller T."/>
            <person name="Gaquerel E."/>
            <person name="Navarro A."/>
            <person name="Kuhl H."/>
            <person name="Gase K."/>
            <person name="Ling Z."/>
            <person name="Zhou W."/>
            <person name="Kreitzer C."/>
            <person name="Stanke M."/>
            <person name="Tang H."/>
            <person name="Lyons E."/>
            <person name="Pandey P."/>
            <person name="Pandey S.P."/>
            <person name="Timmermann B."/>
            <person name="Baldwin I.T."/>
        </authorList>
    </citation>
    <scope>NUCLEOTIDE SEQUENCE [LARGE SCALE GENOMIC DNA]</scope>
    <source>
        <strain evidence="3">UT</strain>
    </source>
</reference>
<dbReference type="KEGG" id="nau:109217952"/>
<dbReference type="PANTHER" id="PTHR31672">
    <property type="entry name" value="BNACNNG10540D PROTEIN"/>
    <property type="match status" value="1"/>
</dbReference>
<keyword evidence="4" id="KW-1185">Reference proteome</keyword>
<dbReference type="Proteomes" id="UP000187609">
    <property type="component" value="Unassembled WGS sequence"/>
</dbReference>
<proteinExistence type="predicted"/>
<protein>
    <submittedName>
        <fullName evidence="3">F-box protein cpr30</fullName>
    </submittedName>
</protein>
<organism evidence="3 4">
    <name type="scientific">Nicotiana attenuata</name>
    <name type="common">Coyote tobacco</name>
    <dbReference type="NCBI Taxonomy" id="49451"/>
    <lineage>
        <taxon>Eukaryota</taxon>
        <taxon>Viridiplantae</taxon>
        <taxon>Streptophyta</taxon>
        <taxon>Embryophyta</taxon>
        <taxon>Tracheophyta</taxon>
        <taxon>Spermatophyta</taxon>
        <taxon>Magnoliopsida</taxon>
        <taxon>eudicotyledons</taxon>
        <taxon>Gunneridae</taxon>
        <taxon>Pentapetalae</taxon>
        <taxon>asterids</taxon>
        <taxon>lamiids</taxon>
        <taxon>Solanales</taxon>
        <taxon>Solanaceae</taxon>
        <taxon>Nicotianoideae</taxon>
        <taxon>Nicotianeae</taxon>
        <taxon>Nicotiana</taxon>
    </lineage>
</organism>
<dbReference type="PANTHER" id="PTHR31672:SF13">
    <property type="entry name" value="F-BOX PROTEIN CPR30-LIKE"/>
    <property type="match status" value="1"/>
</dbReference>
<comment type="caution">
    <text evidence="3">The sequence shown here is derived from an EMBL/GenBank/DDBJ whole genome shotgun (WGS) entry which is preliminary data.</text>
</comment>
<dbReference type="NCBIfam" id="TIGR01640">
    <property type="entry name" value="F_box_assoc_1"/>
    <property type="match status" value="1"/>
</dbReference>
<dbReference type="EMBL" id="MJEQ01003845">
    <property type="protein sequence ID" value="OIT22167.1"/>
    <property type="molecule type" value="Genomic_DNA"/>
</dbReference>
<dbReference type="AlphaFoldDB" id="A0A1J6KK54"/>
<dbReference type="OMA" id="SFDFMRP"/>
<evidence type="ECO:0000313" key="4">
    <source>
        <dbReference type="Proteomes" id="UP000187609"/>
    </source>
</evidence>
<name>A0A1J6KK54_NICAT</name>
<sequence>MSDIPPEVINDILYRLPVKSLLRFRCVSKSFKALIDSPKFIRAHLKQQALKHNSDVKLIFKSHKLYSLDFSSISSSQLEELDHPLKHPYGPTQVLGSCHGLILISNNLSDNGVWNPSTKMFRKLPVCHVNPPQNHGPRQVAGLSQICGGFGYDISANDYKVVKIAQFCHFSGSSLVIVTMVFSLKLGLWKKKVQDCPYWLVKEDNGTFAAGALHWLASTESSSEWSPWVLIGLNLGSERFKLVPYPENLGKPLHLNLAVLGECLCLISGHVVVRTNEKNHVLDHVDIWVMKDYGVKESWIKLFSVEQLDGRQHFSFLRPIAYSVTGKEVLLEMDNRKFLWYSLEKKSLKHSKINGGLDFFESFVNLGTLVPLYGGGNDGGENEKDEKEKIEPEKKDGAGNIEDEDVLVIEEFKLEL</sequence>
<evidence type="ECO:0000256" key="1">
    <source>
        <dbReference type="SAM" id="MobiDB-lite"/>
    </source>
</evidence>
<accession>A0A1J6KK54</accession>
<dbReference type="InterPro" id="IPR017451">
    <property type="entry name" value="F-box-assoc_interact_dom"/>
</dbReference>
<dbReference type="Pfam" id="PF00646">
    <property type="entry name" value="F-box"/>
    <property type="match status" value="1"/>
</dbReference>
<feature type="compositionally biased region" description="Basic and acidic residues" evidence="1">
    <location>
        <begin position="381"/>
        <end position="397"/>
    </location>
</feature>
<feature type="region of interest" description="Disordered" evidence="1">
    <location>
        <begin position="375"/>
        <end position="399"/>
    </location>
</feature>
<dbReference type="InterPro" id="IPR036047">
    <property type="entry name" value="F-box-like_dom_sf"/>
</dbReference>
<dbReference type="STRING" id="49451.A0A1J6KK54"/>
<dbReference type="PROSITE" id="PS50181">
    <property type="entry name" value="FBOX"/>
    <property type="match status" value="1"/>
</dbReference>
<dbReference type="SMART" id="SM00256">
    <property type="entry name" value="FBOX"/>
    <property type="match status" value="1"/>
</dbReference>
<dbReference type="OrthoDB" id="904379at2759"/>
<feature type="domain" description="F-box" evidence="2">
    <location>
        <begin position="1"/>
        <end position="44"/>
    </location>
</feature>
<dbReference type="CDD" id="cd22157">
    <property type="entry name" value="F-box_AtFBW1-like"/>
    <property type="match status" value="1"/>
</dbReference>
<dbReference type="SMR" id="A0A1J6KK54"/>
<dbReference type="GeneID" id="109217952"/>
<dbReference type="Pfam" id="PF08268">
    <property type="entry name" value="FBA_3"/>
    <property type="match status" value="1"/>
</dbReference>
<dbReference type="Gene3D" id="1.20.1280.50">
    <property type="match status" value="1"/>
</dbReference>
<dbReference type="SUPFAM" id="SSF81383">
    <property type="entry name" value="F-box domain"/>
    <property type="match status" value="1"/>
</dbReference>
<dbReference type="InterPro" id="IPR050796">
    <property type="entry name" value="SCF_F-box_component"/>
</dbReference>
<dbReference type="Gramene" id="OIT22167">
    <property type="protein sequence ID" value="OIT22167"/>
    <property type="gene ID" value="A4A49_31772"/>
</dbReference>
<evidence type="ECO:0000313" key="3">
    <source>
        <dbReference type="EMBL" id="OIT22167.1"/>
    </source>
</evidence>